<evidence type="ECO:0000256" key="10">
    <source>
        <dbReference type="ARBA" id="ARBA00023170"/>
    </source>
</evidence>
<evidence type="ECO:0000256" key="4">
    <source>
        <dbReference type="ARBA" id="ARBA00022606"/>
    </source>
</evidence>
<dbReference type="GO" id="GO:0009881">
    <property type="term" value="F:photoreceptor activity"/>
    <property type="evidence" value="ECO:0007669"/>
    <property type="project" value="UniProtKB-KW"/>
</dbReference>
<dbReference type="EMBL" id="JAPQKS010000005">
    <property type="protein sequence ID" value="KAJ5224985.1"/>
    <property type="molecule type" value="Genomic_DNA"/>
</dbReference>
<comment type="caution">
    <text evidence="12">The sequence shown here is derived from an EMBL/GenBank/DDBJ whole genome shotgun (WGS) entry which is preliminary data.</text>
</comment>
<comment type="subcellular location">
    <subcellularLocation>
        <location evidence="1">Membrane</location>
        <topology evidence="1">Multi-pass membrane protein</topology>
    </subcellularLocation>
</comment>
<evidence type="ECO:0000313" key="13">
    <source>
        <dbReference type="Proteomes" id="UP001150941"/>
    </source>
</evidence>
<feature type="transmembrane region" description="Helical" evidence="11">
    <location>
        <begin position="196"/>
        <end position="213"/>
    </location>
</feature>
<feature type="transmembrane region" description="Helical" evidence="11">
    <location>
        <begin position="143"/>
        <end position="163"/>
    </location>
</feature>
<dbReference type="PANTHER" id="PTHR28286:SF2">
    <property type="entry name" value="BACTERIORHODOPSIN _OPSIN, NOPA (EUROFUNG)"/>
    <property type="match status" value="1"/>
</dbReference>
<name>A0A9W9NRV1_9EURO</name>
<accession>A0A9W9NRV1</accession>
<keyword evidence="13" id="KW-1185">Reference proteome</keyword>
<dbReference type="InterPro" id="IPR001425">
    <property type="entry name" value="Arc/bac/fun_rhodopsins"/>
</dbReference>
<evidence type="ECO:0000256" key="7">
    <source>
        <dbReference type="ARBA" id="ARBA00022989"/>
    </source>
</evidence>
<protein>
    <recommendedName>
        <fullName evidence="14">Opsin</fullName>
    </recommendedName>
</protein>
<dbReference type="Pfam" id="PF01036">
    <property type="entry name" value="Bac_rhodopsin"/>
    <property type="match status" value="1"/>
</dbReference>
<dbReference type="RefSeq" id="XP_058328396.1">
    <property type="nucleotide sequence ID" value="XM_058475506.1"/>
</dbReference>
<dbReference type="AlphaFoldDB" id="A0A9W9NRV1"/>
<keyword evidence="7 11" id="KW-1133">Transmembrane helix</keyword>
<dbReference type="GO" id="GO:0007602">
    <property type="term" value="P:phototransduction"/>
    <property type="evidence" value="ECO:0007669"/>
    <property type="project" value="UniProtKB-KW"/>
</dbReference>
<feature type="transmembrane region" description="Helical" evidence="11">
    <location>
        <begin position="46"/>
        <end position="71"/>
    </location>
</feature>
<feature type="transmembrane region" description="Helical" evidence="11">
    <location>
        <begin position="234"/>
        <end position="256"/>
    </location>
</feature>
<proteinExistence type="inferred from homology"/>
<evidence type="ECO:0000256" key="6">
    <source>
        <dbReference type="ARBA" id="ARBA00022925"/>
    </source>
</evidence>
<dbReference type="CDD" id="cd15028">
    <property type="entry name" value="7tm_Opsin-1_euk"/>
    <property type="match status" value="1"/>
</dbReference>
<dbReference type="PANTHER" id="PTHR28286">
    <property type="match status" value="1"/>
</dbReference>
<dbReference type="GO" id="GO:0005783">
    <property type="term" value="C:endoplasmic reticulum"/>
    <property type="evidence" value="ECO:0007669"/>
    <property type="project" value="TreeGrafter"/>
</dbReference>
<evidence type="ECO:0000256" key="8">
    <source>
        <dbReference type="ARBA" id="ARBA00022991"/>
    </source>
</evidence>
<reference evidence="12" key="1">
    <citation type="submission" date="2022-11" db="EMBL/GenBank/DDBJ databases">
        <authorList>
            <person name="Petersen C."/>
        </authorList>
    </citation>
    <scope>NUCLEOTIDE SEQUENCE</scope>
    <source>
        <strain evidence="12">IBT 19713</strain>
    </source>
</reference>
<reference evidence="12" key="2">
    <citation type="journal article" date="2023" name="IMA Fungus">
        <title>Comparative genomic study of the Penicillium genus elucidates a diverse pangenome and 15 lateral gene transfer events.</title>
        <authorList>
            <person name="Petersen C."/>
            <person name="Sorensen T."/>
            <person name="Nielsen M.R."/>
            <person name="Sondergaard T.E."/>
            <person name="Sorensen J.L."/>
            <person name="Fitzpatrick D.A."/>
            <person name="Frisvad J.C."/>
            <person name="Nielsen K.L."/>
        </authorList>
    </citation>
    <scope>NUCLEOTIDE SEQUENCE</scope>
    <source>
        <strain evidence="12">IBT 19713</strain>
    </source>
</reference>
<dbReference type="GeneID" id="83202809"/>
<dbReference type="SUPFAM" id="SSF81321">
    <property type="entry name" value="Family A G protein-coupled receptor-like"/>
    <property type="match status" value="1"/>
</dbReference>
<organism evidence="12 13">
    <name type="scientific">Penicillium chermesinum</name>
    <dbReference type="NCBI Taxonomy" id="63820"/>
    <lineage>
        <taxon>Eukaryota</taxon>
        <taxon>Fungi</taxon>
        <taxon>Dikarya</taxon>
        <taxon>Ascomycota</taxon>
        <taxon>Pezizomycotina</taxon>
        <taxon>Eurotiomycetes</taxon>
        <taxon>Eurotiomycetidae</taxon>
        <taxon>Eurotiales</taxon>
        <taxon>Aspergillaceae</taxon>
        <taxon>Penicillium</taxon>
    </lineage>
</organism>
<comment type="similarity">
    <text evidence="2">Belongs to the archaeal/bacterial/fungal opsin family.</text>
</comment>
<keyword evidence="9 11" id="KW-0472">Membrane</keyword>
<dbReference type="SMART" id="SM01021">
    <property type="entry name" value="Bac_rhodopsin"/>
    <property type="match status" value="1"/>
</dbReference>
<evidence type="ECO:0000313" key="12">
    <source>
        <dbReference type="EMBL" id="KAJ5224985.1"/>
    </source>
</evidence>
<keyword evidence="5 11" id="KW-0812">Transmembrane</keyword>
<evidence type="ECO:0000256" key="11">
    <source>
        <dbReference type="SAM" id="Phobius"/>
    </source>
</evidence>
<keyword evidence="3" id="KW-0600">Photoreceptor protein</keyword>
<dbReference type="GO" id="GO:0005886">
    <property type="term" value="C:plasma membrane"/>
    <property type="evidence" value="ECO:0007669"/>
    <property type="project" value="TreeGrafter"/>
</dbReference>
<evidence type="ECO:0000256" key="1">
    <source>
        <dbReference type="ARBA" id="ARBA00004141"/>
    </source>
</evidence>
<feature type="transmembrane region" description="Helical" evidence="11">
    <location>
        <begin position="170"/>
        <end position="190"/>
    </location>
</feature>
<dbReference type="Gene3D" id="1.20.1070.10">
    <property type="entry name" value="Rhodopsin 7-helix transmembrane proteins"/>
    <property type="match status" value="1"/>
</dbReference>
<keyword evidence="10" id="KW-0675">Receptor</keyword>
<dbReference type="OrthoDB" id="10261467at2759"/>
<feature type="transmembrane region" description="Helical" evidence="11">
    <location>
        <begin position="268"/>
        <end position="288"/>
    </location>
</feature>
<evidence type="ECO:0000256" key="9">
    <source>
        <dbReference type="ARBA" id="ARBA00023136"/>
    </source>
</evidence>
<keyword evidence="6" id="KW-0681">Retinal protein</keyword>
<feature type="transmembrane region" description="Helical" evidence="11">
    <location>
        <begin position="92"/>
        <end position="111"/>
    </location>
</feature>
<evidence type="ECO:0000256" key="3">
    <source>
        <dbReference type="ARBA" id="ARBA00022543"/>
    </source>
</evidence>
<dbReference type="Proteomes" id="UP001150941">
    <property type="component" value="Unassembled WGS sequence"/>
</dbReference>
<evidence type="ECO:0000256" key="5">
    <source>
        <dbReference type="ARBA" id="ARBA00022692"/>
    </source>
</evidence>
<keyword evidence="4" id="KW-0716">Sensory transduction</keyword>
<evidence type="ECO:0008006" key="14">
    <source>
        <dbReference type="Google" id="ProtNLM"/>
    </source>
</evidence>
<gene>
    <name evidence="12" type="ORF">N7468_006210</name>
</gene>
<keyword evidence="8" id="KW-0157">Chromophore</keyword>
<sequence length="322" mass="34863">MMIPEPEMFPSLTAASPSETSVVPLPTVIPGLPITQELGVTGKRTLWVVTVLMGISSLVFYSLAARAPLVSSPATAQFKHRTNPRIPQTKRVFHTLSALITTISFITYLALATGQGTDFKYAHVLQKHKHVPNTHDDVFREVLYLRFVNWALTTPLLLINFALLSGLPGAHLLAAIAGTWVSLAAGYLGSFAEHTSVRWVWLTITCLGFLVSLHHGGFHAQRAARNKEAQTQRFFTALSGAGFVVSALYPIALAAGTLALKISVDVETILFAVQDIFVQGILGYWLLLTHDSATGVTLHLDGFWSHGAGNEGTIRLAEEEGA</sequence>
<evidence type="ECO:0000256" key="2">
    <source>
        <dbReference type="ARBA" id="ARBA00008130"/>
    </source>
</evidence>